<dbReference type="InterPro" id="IPR053953">
    <property type="entry name" value="NirdL-like_HTH"/>
</dbReference>
<dbReference type="SUPFAM" id="SSF46785">
    <property type="entry name" value="Winged helix' DNA-binding domain"/>
    <property type="match status" value="1"/>
</dbReference>
<dbReference type="STRING" id="1009370.ALO_07783"/>
<dbReference type="Proteomes" id="UP000003240">
    <property type="component" value="Unassembled WGS sequence"/>
</dbReference>
<gene>
    <name evidence="8" type="ORF">ALO_07783</name>
</gene>
<evidence type="ECO:0000259" key="6">
    <source>
        <dbReference type="Pfam" id="PF17805"/>
    </source>
</evidence>
<dbReference type="InterPro" id="IPR050684">
    <property type="entry name" value="HTH-Siroheme_Decarb"/>
</dbReference>
<evidence type="ECO:0000313" key="9">
    <source>
        <dbReference type="Proteomes" id="UP000003240"/>
    </source>
</evidence>
<dbReference type="AlphaFoldDB" id="F7NHK9"/>
<organism evidence="8 9">
    <name type="scientific">Acetonema longum DSM 6540</name>
    <dbReference type="NCBI Taxonomy" id="1009370"/>
    <lineage>
        <taxon>Bacteria</taxon>
        <taxon>Bacillati</taxon>
        <taxon>Bacillota</taxon>
        <taxon>Negativicutes</taxon>
        <taxon>Acetonemataceae</taxon>
        <taxon>Acetonema</taxon>
    </lineage>
</organism>
<name>F7NHK9_9FIRM</name>
<dbReference type="Pfam" id="PF22451">
    <property type="entry name" value="NirdL-like_HTH"/>
    <property type="match status" value="1"/>
</dbReference>
<accession>F7NHK9</accession>
<proteinExistence type="inferred from homology"/>
<comment type="catalytic activity">
    <reaction evidence="5">
        <text>siroheme + 2 H(+) = 12,18-didecarboxysiroheme + 2 CO2</text>
        <dbReference type="Rhea" id="RHEA:19093"/>
        <dbReference type="ChEBI" id="CHEBI:15378"/>
        <dbReference type="ChEBI" id="CHEBI:16526"/>
        <dbReference type="ChEBI" id="CHEBI:60052"/>
        <dbReference type="ChEBI" id="CHEBI:140497"/>
        <dbReference type="EC" id="4.1.1.111"/>
    </reaction>
</comment>
<evidence type="ECO:0000256" key="4">
    <source>
        <dbReference type="ARBA" id="ARBA00023471"/>
    </source>
</evidence>
<evidence type="ECO:0000313" key="8">
    <source>
        <dbReference type="EMBL" id="EGO64384.1"/>
    </source>
</evidence>
<evidence type="ECO:0000259" key="7">
    <source>
        <dbReference type="Pfam" id="PF22451"/>
    </source>
</evidence>
<dbReference type="Pfam" id="PF17805">
    <property type="entry name" value="AsnC_trans_reg2"/>
    <property type="match status" value="1"/>
</dbReference>
<feature type="domain" description="Siroheme decarboxylase NirL-like HTH" evidence="7">
    <location>
        <begin position="6"/>
        <end position="52"/>
    </location>
</feature>
<evidence type="ECO:0000256" key="5">
    <source>
        <dbReference type="ARBA" id="ARBA00048470"/>
    </source>
</evidence>
<dbReference type="eggNOG" id="COG1522">
    <property type="taxonomic scope" value="Bacteria"/>
</dbReference>
<evidence type="ECO:0000256" key="2">
    <source>
        <dbReference type="ARBA" id="ARBA00023444"/>
    </source>
</evidence>
<protein>
    <recommendedName>
        <fullName evidence="4">siroheme decarboxylase</fullName>
        <ecNumber evidence="4">4.1.1.111</ecNumber>
    </recommendedName>
</protein>
<dbReference type="OrthoDB" id="9806536at2"/>
<dbReference type="EC" id="4.1.1.111" evidence="4"/>
<comment type="caution">
    <text evidence="8">The sequence shown here is derived from an EMBL/GenBank/DDBJ whole genome shotgun (WGS) entry which is preliminary data.</text>
</comment>
<feature type="domain" description="Siroheme decarboxylase AsnC-like ligand binding" evidence="6">
    <location>
        <begin position="62"/>
        <end position="142"/>
    </location>
</feature>
<keyword evidence="1" id="KW-0456">Lyase</keyword>
<dbReference type="Gene3D" id="3.30.70.3460">
    <property type="match status" value="1"/>
</dbReference>
<comment type="pathway">
    <text evidence="2">Porphyrin-containing compound metabolism.</text>
</comment>
<keyword evidence="9" id="KW-1185">Reference proteome</keyword>
<reference evidence="8 9" key="1">
    <citation type="journal article" date="2011" name="EMBO J.">
        <title>Structural diversity of bacterial flagellar motors.</title>
        <authorList>
            <person name="Chen S."/>
            <person name="Beeby M."/>
            <person name="Murphy G.E."/>
            <person name="Leadbetter J.R."/>
            <person name="Hendrixson D.R."/>
            <person name="Briegel A."/>
            <person name="Li Z."/>
            <person name="Shi J."/>
            <person name="Tocheva E.I."/>
            <person name="Muller A."/>
            <person name="Dobro M.J."/>
            <person name="Jensen G.J."/>
        </authorList>
    </citation>
    <scope>NUCLEOTIDE SEQUENCE [LARGE SCALE GENOMIC DNA]</scope>
    <source>
        <strain evidence="8 9">DSM 6540</strain>
    </source>
</reference>
<evidence type="ECO:0000256" key="1">
    <source>
        <dbReference type="ARBA" id="ARBA00023239"/>
    </source>
</evidence>
<dbReference type="PANTHER" id="PTHR43413:SF1">
    <property type="entry name" value="SIROHEME DECARBOXYLASE NIRL SUBUNIT"/>
    <property type="match status" value="1"/>
</dbReference>
<dbReference type="InterPro" id="IPR040523">
    <property type="entry name" value="AsnC_trans_reg2"/>
</dbReference>
<evidence type="ECO:0000256" key="3">
    <source>
        <dbReference type="ARBA" id="ARBA00023457"/>
    </source>
</evidence>
<sequence>MLTAFDKQLLNLIQNNLPLESRPFTCLARQLGTDESRVLERLSVLREHGYIRHIGPFFDSTRLGYVGTLVALRVSPEKLETVARQINSYIGVTHNYEREGSFNLWFTLLSPSREEQQRTLAEVEAFDGVEKLLNLPSTKKFKVNVRFTLD</sequence>
<dbReference type="PANTHER" id="PTHR43413">
    <property type="entry name" value="TRANSCRIPTIONAL REGULATOR, ASNC FAMILY"/>
    <property type="match status" value="1"/>
</dbReference>
<dbReference type="InterPro" id="IPR036390">
    <property type="entry name" value="WH_DNA-bd_sf"/>
</dbReference>
<comment type="similarity">
    <text evidence="3">Belongs to the Ahb/Nir family.</text>
</comment>
<dbReference type="Gene3D" id="1.10.10.10">
    <property type="entry name" value="Winged helix-like DNA-binding domain superfamily/Winged helix DNA-binding domain"/>
    <property type="match status" value="1"/>
</dbReference>
<dbReference type="RefSeq" id="WP_004094414.1">
    <property type="nucleotide sequence ID" value="NZ_AFGF01000056.1"/>
</dbReference>
<dbReference type="EMBL" id="AFGF01000056">
    <property type="protein sequence ID" value="EGO64384.1"/>
    <property type="molecule type" value="Genomic_DNA"/>
</dbReference>
<dbReference type="InterPro" id="IPR036388">
    <property type="entry name" value="WH-like_DNA-bd_sf"/>
</dbReference>
<dbReference type="GO" id="GO:0016829">
    <property type="term" value="F:lyase activity"/>
    <property type="evidence" value="ECO:0007669"/>
    <property type="project" value="UniProtKB-KW"/>
</dbReference>